<evidence type="ECO:0000256" key="1">
    <source>
        <dbReference type="ARBA" id="ARBA00004141"/>
    </source>
</evidence>
<evidence type="ECO:0000256" key="3">
    <source>
        <dbReference type="ARBA" id="ARBA00022448"/>
    </source>
</evidence>
<accession>A0A2H0BRX3</accession>
<sequence length="425" mass="46339">MWETLKRAWKVKEVRNSILFVLAMMVIFRVMANIPLPGVDLIALRRFFESNQVLGLLNIFSGGTLSRFSIVALGVAPYITASIIFQLLGMIVPSIEEIQKEGEAGQKRINQWTRLLTVPLAIIQSFSLLALLKQSQVTILTNTDFLHLVVLICSVTAGTMLLTWIGELISERKVGNGISLLIFAGIVAGLPSLVRQLGATYDSSQMFTLVLYVLVAVVMIAGVVFVNEGQRNIPIQYARQSAGSSSSVGGVASSLPLRVLTAGVIPIIFAISLLIFPSVLAQFFSQARTPAVADAARWVLTVLQDQWIYGMLYFFLVVLFTYFYTGVIFHPDRIAENLQKSGGFIPGIRPGKPTSDYLQAVINRITLGGAIFLGLIAVMPNIAQGITGSTTFALGGTSLLIVVSVVIESIKQIESQLTMREYDAY</sequence>
<feature type="transmembrane region" description="Helical" evidence="10">
    <location>
        <begin position="361"/>
        <end position="379"/>
    </location>
</feature>
<gene>
    <name evidence="10" type="primary">secY</name>
    <name evidence="14" type="ORF">COX00_03335</name>
</gene>
<comment type="caution">
    <text evidence="14">The sequence shown here is derived from an EMBL/GenBank/DDBJ whole genome shotgun (WGS) entry which is preliminary data.</text>
</comment>
<dbReference type="NCBIfam" id="TIGR00967">
    <property type="entry name" value="3a0501s007"/>
    <property type="match status" value="1"/>
</dbReference>
<dbReference type="InterPro" id="IPR023201">
    <property type="entry name" value="SecY_dom_sf"/>
</dbReference>
<dbReference type="InterPro" id="IPR030659">
    <property type="entry name" value="SecY_CS"/>
</dbReference>
<evidence type="ECO:0000256" key="8">
    <source>
        <dbReference type="ARBA" id="ARBA00023136"/>
    </source>
</evidence>
<feature type="transmembrane region" description="Helical" evidence="10">
    <location>
        <begin position="145"/>
        <end position="165"/>
    </location>
</feature>
<comment type="similarity">
    <text evidence="2 10 13">Belongs to the SecY/SEC61-alpha family.</text>
</comment>
<dbReference type="HAMAP" id="MF_01465">
    <property type="entry name" value="SecY"/>
    <property type="match status" value="1"/>
</dbReference>
<feature type="transmembrane region" description="Helical" evidence="10">
    <location>
        <begin position="112"/>
        <end position="133"/>
    </location>
</feature>
<dbReference type="GO" id="GO:0065002">
    <property type="term" value="P:intracellular protein transmembrane transport"/>
    <property type="evidence" value="ECO:0007669"/>
    <property type="project" value="UniProtKB-UniRule"/>
</dbReference>
<dbReference type="EMBL" id="PCSZ01000063">
    <property type="protein sequence ID" value="PIP60422.1"/>
    <property type="molecule type" value="Genomic_DNA"/>
</dbReference>
<proteinExistence type="inferred from homology"/>
<evidence type="ECO:0000256" key="4">
    <source>
        <dbReference type="ARBA" id="ARBA00022692"/>
    </source>
</evidence>
<keyword evidence="4 10" id="KW-0812">Transmembrane</keyword>
<evidence type="ECO:0000256" key="11">
    <source>
        <dbReference type="RuleBase" id="RU000537"/>
    </source>
</evidence>
<dbReference type="GO" id="GO:0005886">
    <property type="term" value="C:plasma membrane"/>
    <property type="evidence" value="ECO:0007669"/>
    <property type="project" value="UniProtKB-SubCell"/>
</dbReference>
<evidence type="ECO:0000313" key="15">
    <source>
        <dbReference type="Proteomes" id="UP000231581"/>
    </source>
</evidence>
<evidence type="ECO:0000256" key="6">
    <source>
        <dbReference type="ARBA" id="ARBA00022989"/>
    </source>
</evidence>
<keyword evidence="3 10" id="KW-0813">Transport</keyword>
<feature type="transmembrane region" description="Helical" evidence="10">
    <location>
        <begin position="206"/>
        <end position="226"/>
    </location>
</feature>
<dbReference type="InterPro" id="IPR026593">
    <property type="entry name" value="SecY"/>
</dbReference>
<protein>
    <recommendedName>
        <fullName evidence="9 10">Protein translocase subunit SecY</fullName>
    </recommendedName>
</protein>
<dbReference type="FunFam" id="1.10.3370.10:FF:000001">
    <property type="entry name" value="Preprotein translocase subunit SecY"/>
    <property type="match status" value="1"/>
</dbReference>
<dbReference type="SUPFAM" id="SSF103491">
    <property type="entry name" value="Preprotein translocase SecY subunit"/>
    <property type="match status" value="1"/>
</dbReference>
<feature type="transmembrane region" description="Helical" evidence="10">
    <location>
        <begin position="259"/>
        <end position="280"/>
    </location>
</feature>
<evidence type="ECO:0000256" key="2">
    <source>
        <dbReference type="ARBA" id="ARBA00005751"/>
    </source>
</evidence>
<evidence type="ECO:0000256" key="5">
    <source>
        <dbReference type="ARBA" id="ARBA00022927"/>
    </source>
</evidence>
<keyword evidence="6 10" id="KW-1133">Transmembrane helix</keyword>
<evidence type="ECO:0000256" key="12">
    <source>
        <dbReference type="RuleBase" id="RU003484"/>
    </source>
</evidence>
<comment type="function">
    <text evidence="10 11">The central subunit of the protein translocation channel SecYEG. Consists of two halves formed by TMs 1-5 and 6-10. These two domains form a lateral gate at the front which open onto the bilayer between TMs 2 and 7, and are clamped together by SecE at the back. The channel is closed by both a pore ring composed of hydrophobic SecY resides and a short helix (helix 2A) on the extracellular side of the membrane which forms a plug. The plug probably moves laterally to allow the channel to open. The ring and the pore may move independently.</text>
</comment>
<keyword evidence="10" id="KW-1003">Cell membrane</keyword>
<dbReference type="PANTHER" id="PTHR10906">
    <property type="entry name" value="SECY/SEC61-ALPHA FAMILY MEMBER"/>
    <property type="match status" value="1"/>
</dbReference>
<dbReference type="PROSITE" id="PS00756">
    <property type="entry name" value="SECY_2"/>
    <property type="match status" value="1"/>
</dbReference>
<dbReference type="GO" id="GO:0043952">
    <property type="term" value="P:protein transport by the Sec complex"/>
    <property type="evidence" value="ECO:0007669"/>
    <property type="project" value="UniProtKB-UniRule"/>
</dbReference>
<dbReference type="Proteomes" id="UP000231581">
    <property type="component" value="Unassembled WGS sequence"/>
</dbReference>
<feature type="transmembrane region" description="Helical" evidence="10">
    <location>
        <begin position="177"/>
        <end position="194"/>
    </location>
</feature>
<dbReference type="AlphaFoldDB" id="A0A2H0BRX3"/>
<comment type="subcellular location">
    <subcellularLocation>
        <location evidence="10">Cell membrane</location>
        <topology evidence="10">Multi-pass membrane protein</topology>
    </subcellularLocation>
    <subcellularLocation>
        <location evidence="1 12">Membrane</location>
        <topology evidence="1 12">Multi-pass membrane protein</topology>
    </subcellularLocation>
</comment>
<evidence type="ECO:0000256" key="9">
    <source>
        <dbReference type="ARBA" id="ARBA00039733"/>
    </source>
</evidence>
<reference evidence="14 15" key="1">
    <citation type="submission" date="2017-09" db="EMBL/GenBank/DDBJ databases">
        <title>Depth-based differentiation of microbial function through sediment-hosted aquifers and enrichment of novel symbionts in the deep terrestrial subsurface.</title>
        <authorList>
            <person name="Probst A.J."/>
            <person name="Ladd B."/>
            <person name="Jarett J.K."/>
            <person name="Geller-Mcgrath D.E."/>
            <person name="Sieber C.M."/>
            <person name="Emerson J.B."/>
            <person name="Anantharaman K."/>
            <person name="Thomas B.C."/>
            <person name="Malmstrom R."/>
            <person name="Stieglmeier M."/>
            <person name="Klingl A."/>
            <person name="Woyke T."/>
            <person name="Ryan C.M."/>
            <person name="Banfield J.F."/>
        </authorList>
    </citation>
    <scope>NUCLEOTIDE SEQUENCE [LARGE SCALE GENOMIC DNA]</scope>
    <source>
        <strain evidence="14">CG22_combo_CG10-13_8_21_14_all_47_17</strain>
    </source>
</reference>
<keyword evidence="7 10" id="KW-0811">Translocation</keyword>
<dbReference type="PIRSF" id="PIRSF004557">
    <property type="entry name" value="SecY"/>
    <property type="match status" value="1"/>
</dbReference>
<name>A0A2H0BRX3_9BACT</name>
<feature type="transmembrane region" description="Helical" evidence="10">
    <location>
        <begin position="20"/>
        <end position="48"/>
    </location>
</feature>
<evidence type="ECO:0000256" key="7">
    <source>
        <dbReference type="ARBA" id="ARBA00023010"/>
    </source>
</evidence>
<dbReference type="PRINTS" id="PR00303">
    <property type="entry name" value="SECYTRNLCASE"/>
</dbReference>
<dbReference type="InterPro" id="IPR002208">
    <property type="entry name" value="SecY/SEC61-alpha"/>
</dbReference>
<feature type="transmembrane region" description="Helical" evidence="10">
    <location>
        <begin position="307"/>
        <end position="329"/>
    </location>
</feature>
<dbReference type="Gene3D" id="1.10.3370.10">
    <property type="entry name" value="SecY subunit domain"/>
    <property type="match status" value="1"/>
</dbReference>
<feature type="transmembrane region" description="Helical" evidence="10">
    <location>
        <begin position="391"/>
        <end position="410"/>
    </location>
</feature>
<evidence type="ECO:0000256" key="13">
    <source>
        <dbReference type="RuleBase" id="RU004349"/>
    </source>
</evidence>
<dbReference type="PROSITE" id="PS00755">
    <property type="entry name" value="SECY_1"/>
    <property type="match status" value="1"/>
</dbReference>
<comment type="subunit">
    <text evidence="10">Component of the Sec protein translocase complex. Heterotrimer consisting of SecY, SecE and SecG subunits. The heterotrimers can form oligomers, although 1 heterotrimer is thought to be able to translocate proteins. Interacts with the ribosome. Interacts with SecDF, and other proteins may be involved. Interacts with SecA.</text>
</comment>
<keyword evidence="5 10" id="KW-0653">Protein transport</keyword>
<organism evidence="14 15">
    <name type="scientific">Candidatus Uhrbacteria bacterium CG22_combo_CG10-13_8_21_14_all_47_17</name>
    <dbReference type="NCBI Taxonomy" id="1975041"/>
    <lineage>
        <taxon>Bacteria</taxon>
        <taxon>Candidatus Uhriibacteriota</taxon>
    </lineage>
</organism>
<evidence type="ECO:0000313" key="14">
    <source>
        <dbReference type="EMBL" id="PIP60422.1"/>
    </source>
</evidence>
<evidence type="ECO:0000256" key="10">
    <source>
        <dbReference type="HAMAP-Rule" id="MF_01465"/>
    </source>
</evidence>
<dbReference type="GO" id="GO:0006605">
    <property type="term" value="P:protein targeting"/>
    <property type="evidence" value="ECO:0007669"/>
    <property type="project" value="UniProtKB-UniRule"/>
</dbReference>
<keyword evidence="8 10" id="KW-0472">Membrane</keyword>
<feature type="transmembrane region" description="Helical" evidence="10">
    <location>
        <begin position="68"/>
        <end position="92"/>
    </location>
</feature>
<dbReference type="Pfam" id="PF00344">
    <property type="entry name" value="SecY"/>
    <property type="match status" value="1"/>
</dbReference>